<dbReference type="EMBL" id="JRKN01000056">
    <property type="protein sequence ID" value="KGJ01839.1"/>
    <property type="molecule type" value="Genomic_DNA"/>
</dbReference>
<name>A0A099EU78_9RHOB</name>
<reference evidence="3 5" key="3">
    <citation type="submission" date="2016-10" db="EMBL/GenBank/DDBJ databases">
        <authorList>
            <person name="de Groot N.N."/>
        </authorList>
    </citation>
    <scope>NUCLEOTIDE SEQUENCE [LARGE SCALE GENOMIC DNA]</scope>
    <source>
        <strain evidence="3 5">CGMCC 1.6117</strain>
    </source>
</reference>
<protein>
    <submittedName>
        <fullName evidence="2">Uncharacterized protein</fullName>
    </submittedName>
</protein>
<dbReference type="OrthoDB" id="7770312at2"/>
<reference evidence="2 4" key="2">
    <citation type="submission" date="2014-10" db="EMBL/GenBank/DDBJ databases">
        <title>Paracoccus sanguinis sp. nov., isolated from clinical specimens of New York State patients.</title>
        <authorList>
            <person name="Mingle L.A."/>
            <person name="Cole J.A."/>
            <person name="Lapierre P."/>
            <person name="Musser K.A."/>
        </authorList>
    </citation>
    <scope>NUCLEOTIDE SEQUENCE [LARGE SCALE GENOMIC DNA]</scope>
    <source>
        <strain evidence="2 4">JCM 14014</strain>
    </source>
</reference>
<evidence type="ECO:0000313" key="3">
    <source>
        <dbReference type="EMBL" id="SFA62541.1"/>
    </source>
</evidence>
<gene>
    <name evidence="2" type="ORF">IT41_19115</name>
    <name evidence="3" type="ORF">SAMN04487972_1517</name>
</gene>
<reference evidence="2 4" key="1">
    <citation type="submission" date="2014-09" db="EMBL/GenBank/DDBJ databases">
        <authorList>
            <person name="McGinnis J.M."/>
            <person name="Wolfgang W.J."/>
        </authorList>
    </citation>
    <scope>NUCLEOTIDE SEQUENCE [LARGE SCALE GENOMIC DNA]</scope>
    <source>
        <strain evidence="2 4">JCM 14014</strain>
    </source>
</reference>
<feature type="chain" id="PRO_5010409267" evidence="1">
    <location>
        <begin position="19"/>
        <end position="135"/>
    </location>
</feature>
<feature type="signal peptide" evidence="1">
    <location>
        <begin position="1"/>
        <end position="18"/>
    </location>
</feature>
<proteinExistence type="predicted"/>
<dbReference type="RefSeq" id="WP_036744124.1">
    <property type="nucleotide sequence ID" value="NZ_FOJO01000051.1"/>
</dbReference>
<keyword evidence="1" id="KW-0732">Signal</keyword>
<organism evidence="2 4">
    <name type="scientific">Paracoccus halophilus</name>
    <dbReference type="NCBI Taxonomy" id="376733"/>
    <lineage>
        <taxon>Bacteria</taxon>
        <taxon>Pseudomonadati</taxon>
        <taxon>Pseudomonadota</taxon>
        <taxon>Alphaproteobacteria</taxon>
        <taxon>Rhodobacterales</taxon>
        <taxon>Paracoccaceae</taxon>
        <taxon>Paracoccus</taxon>
    </lineage>
</organism>
<dbReference type="AlphaFoldDB" id="A0A099EU78"/>
<dbReference type="Proteomes" id="UP000029846">
    <property type="component" value="Unassembled WGS sequence"/>
</dbReference>
<accession>A0A099EU78</accession>
<dbReference type="STRING" id="376733.SAMN04487972_1517"/>
<keyword evidence="4" id="KW-1185">Reference proteome</keyword>
<evidence type="ECO:0000313" key="5">
    <source>
        <dbReference type="Proteomes" id="UP000182312"/>
    </source>
</evidence>
<dbReference type="EMBL" id="FOJO01000051">
    <property type="protein sequence ID" value="SFA62541.1"/>
    <property type="molecule type" value="Genomic_DNA"/>
</dbReference>
<dbReference type="Proteomes" id="UP000182312">
    <property type="component" value="Unassembled WGS sequence"/>
</dbReference>
<evidence type="ECO:0000313" key="2">
    <source>
        <dbReference type="EMBL" id="KGJ01839.1"/>
    </source>
</evidence>
<sequence>MKHCLIAALCLASGPALAWTETKDFRGLHVYEASGEGVALSVVCDPDGAMIPPENHLMMTVQGENYSGDYQLKSSERSFEGKIQNGTLVSTDGDPWNEVIAVLRSSAEIDLTINGMSYALNTEQPFPVECGSSAE</sequence>
<evidence type="ECO:0000313" key="4">
    <source>
        <dbReference type="Proteomes" id="UP000029846"/>
    </source>
</evidence>
<evidence type="ECO:0000256" key="1">
    <source>
        <dbReference type="SAM" id="SignalP"/>
    </source>
</evidence>